<dbReference type="SUPFAM" id="SSF53474">
    <property type="entry name" value="alpha/beta-Hydrolases"/>
    <property type="match status" value="1"/>
</dbReference>
<reference evidence="3" key="1">
    <citation type="submission" date="2022-07" db="EMBL/GenBank/DDBJ databases">
        <title>Phylogenomic reconstructions and comparative analyses of Kickxellomycotina fungi.</title>
        <authorList>
            <person name="Reynolds N.K."/>
            <person name="Stajich J.E."/>
            <person name="Barry K."/>
            <person name="Grigoriev I.V."/>
            <person name="Crous P."/>
            <person name="Smith M.E."/>
        </authorList>
    </citation>
    <scope>NUCLEOTIDE SEQUENCE</scope>
    <source>
        <strain evidence="3">NBRC 100468</strain>
    </source>
</reference>
<feature type="domain" description="Partial AB-hydrolase lipase" evidence="2">
    <location>
        <begin position="73"/>
        <end position="145"/>
    </location>
</feature>
<dbReference type="EMBL" id="JANBPU010000392">
    <property type="protein sequence ID" value="KAJ1911954.1"/>
    <property type="molecule type" value="Genomic_DNA"/>
</dbReference>
<dbReference type="InterPro" id="IPR029058">
    <property type="entry name" value="AB_hydrolase_fold"/>
</dbReference>
<dbReference type="AlphaFoldDB" id="A0A9W7ZLG6"/>
<proteinExistence type="predicted"/>
<keyword evidence="4" id="KW-1185">Reference proteome</keyword>
<comment type="caution">
    <text evidence="3">The sequence shown here is derived from an EMBL/GenBank/DDBJ whole genome shotgun (WGS) entry which is preliminary data.</text>
</comment>
<name>A0A9W7ZLG6_9FUNG</name>
<dbReference type="GO" id="GO:0006629">
    <property type="term" value="P:lipid metabolic process"/>
    <property type="evidence" value="ECO:0007669"/>
    <property type="project" value="InterPro"/>
</dbReference>
<dbReference type="OrthoDB" id="9974421at2759"/>
<evidence type="ECO:0000313" key="4">
    <source>
        <dbReference type="Proteomes" id="UP001150538"/>
    </source>
</evidence>
<dbReference type="Proteomes" id="UP001150538">
    <property type="component" value="Unassembled WGS sequence"/>
</dbReference>
<accession>A0A9W7ZLG6</accession>
<evidence type="ECO:0000313" key="3">
    <source>
        <dbReference type="EMBL" id="KAJ1911954.1"/>
    </source>
</evidence>
<dbReference type="InterPro" id="IPR006693">
    <property type="entry name" value="AB_hydrolase_lipase"/>
</dbReference>
<evidence type="ECO:0000256" key="1">
    <source>
        <dbReference type="SAM" id="MobiDB-lite"/>
    </source>
</evidence>
<feature type="region of interest" description="Disordered" evidence="1">
    <location>
        <begin position="392"/>
        <end position="490"/>
    </location>
</feature>
<feature type="compositionally biased region" description="Basic and acidic residues" evidence="1">
    <location>
        <begin position="481"/>
        <end position="490"/>
    </location>
</feature>
<protein>
    <recommendedName>
        <fullName evidence="2">Partial AB-hydrolase lipase domain-containing protein</fullName>
    </recommendedName>
</protein>
<evidence type="ECO:0000259" key="2">
    <source>
        <dbReference type="Pfam" id="PF04083"/>
    </source>
</evidence>
<gene>
    <name evidence="3" type="ORF">H4219_005773</name>
</gene>
<dbReference type="Pfam" id="PF04083">
    <property type="entry name" value="Abhydro_lipase"/>
    <property type="match status" value="1"/>
</dbReference>
<sequence>MPYIPFFSRLSIVEYEGLAIATLIFIVERLLRIVLLIFPAQLVSGYLPASLLKILGGPDTKDPHKAQDALDIYEIVEKWKYRCEDHLVETKDGFILAIHHIARSRESLKTSQPLNGEPQKGKKLKRRPVVLLWHGFMMNSELWVSHPNIDNLLPFRLVDAGYDVWLGNNRGNKYSYKHTKLKPHQTEFWDFSIDETALIDIPLVVETILGVTHQESLTYIGFSQGTAQMFAALSRNPKLNSQINHFIALAPAFTPKGQSLQMYDDRSSVFPITGPSQRPLGHHTPVYPLNKISAKISIFHGLNDTLSSIEVLLKQLERSPNICKAIAHYEHLDFVWADDVGDLVFTPLLKILETDDRDTATNTLRSDNLKDPFDAYNDKAWLYYDGRMTKGPPKGYEDESGDAFQKTDTESSSPTATIPRHKSLPYISASPPKYLSYRPRPRGRNVDKLVTMFSSPSPSPSPTPSINDVPTVRELPHTTQKKAEGEETLY</sequence>
<dbReference type="PANTHER" id="PTHR11005">
    <property type="entry name" value="LYSOSOMAL ACID LIPASE-RELATED"/>
    <property type="match status" value="1"/>
</dbReference>
<organism evidence="3 4">
    <name type="scientific">Mycoemilia scoparia</name>
    <dbReference type="NCBI Taxonomy" id="417184"/>
    <lineage>
        <taxon>Eukaryota</taxon>
        <taxon>Fungi</taxon>
        <taxon>Fungi incertae sedis</taxon>
        <taxon>Zoopagomycota</taxon>
        <taxon>Kickxellomycotina</taxon>
        <taxon>Kickxellomycetes</taxon>
        <taxon>Kickxellales</taxon>
        <taxon>Kickxellaceae</taxon>
        <taxon>Mycoemilia</taxon>
    </lineage>
</organism>
<dbReference type="Gene3D" id="3.40.50.1820">
    <property type="entry name" value="alpha/beta hydrolase"/>
    <property type="match status" value="2"/>
</dbReference>